<dbReference type="Pfam" id="PF19865">
    <property type="entry name" value="DUF6338"/>
    <property type="match status" value="1"/>
</dbReference>
<keyword evidence="2" id="KW-0812">Transmembrane</keyword>
<sequence length="249" mass="27870">MPASFAALAVLIFLLPGFVTDRIIVSLTPQRSRTDVRLVIDSLVWAFIDEVFYRVIALTFGLQQFPVDYVTDHPSRLFDGHVLSIVCLLLTSVVIGLVWSCLSVWGILFRLLGRATITRSSGRVDVWQDVLTKHRRAWLRAYLKDGTTITGWPEYFSDDGDKREIFLAEAFIERPVVKEEGTETNDDAVSSMTVLNGPGILLTERAEIVYIEVLPHDVALSDSDEETNAHEQADTAIIDQGDSDGRSRD</sequence>
<evidence type="ECO:0000313" key="4">
    <source>
        <dbReference type="Proteomes" id="UP000550787"/>
    </source>
</evidence>
<comment type="caution">
    <text evidence="3">The sequence shown here is derived from an EMBL/GenBank/DDBJ whole genome shotgun (WGS) entry which is preliminary data.</text>
</comment>
<gene>
    <name evidence="3" type="ORF">HLH33_16430</name>
</gene>
<proteinExistence type="predicted"/>
<reference evidence="3 4" key="1">
    <citation type="submission" date="2020-04" db="EMBL/GenBank/DDBJ databases">
        <title>Description of novel Gluconacetobacter.</title>
        <authorList>
            <person name="Sombolestani A."/>
        </authorList>
    </citation>
    <scope>NUCLEOTIDE SEQUENCE [LARGE SCALE GENOMIC DNA]</scope>
    <source>
        <strain evidence="3 4">LMG 7603</strain>
    </source>
</reference>
<keyword evidence="2" id="KW-1133">Transmembrane helix</keyword>
<feature type="transmembrane region" description="Helical" evidence="2">
    <location>
        <begin position="82"/>
        <end position="109"/>
    </location>
</feature>
<dbReference type="EMBL" id="JABEQG010000045">
    <property type="protein sequence ID" value="MBB2157868.1"/>
    <property type="molecule type" value="Genomic_DNA"/>
</dbReference>
<organism evidence="3 4">
    <name type="scientific">Gluconacetobacter diazotrophicus</name>
    <name type="common">Acetobacter diazotrophicus</name>
    <dbReference type="NCBI Taxonomy" id="33996"/>
    <lineage>
        <taxon>Bacteria</taxon>
        <taxon>Pseudomonadati</taxon>
        <taxon>Pseudomonadota</taxon>
        <taxon>Alphaproteobacteria</taxon>
        <taxon>Acetobacterales</taxon>
        <taxon>Acetobacteraceae</taxon>
        <taxon>Gluconacetobacter</taxon>
    </lineage>
</organism>
<dbReference type="Proteomes" id="UP000550787">
    <property type="component" value="Unassembled WGS sequence"/>
</dbReference>
<feature type="region of interest" description="Disordered" evidence="1">
    <location>
        <begin position="223"/>
        <end position="249"/>
    </location>
</feature>
<dbReference type="AlphaFoldDB" id="A0A7W4I7T4"/>
<dbReference type="InterPro" id="IPR045919">
    <property type="entry name" value="DUF6338"/>
</dbReference>
<protein>
    <submittedName>
        <fullName evidence="3">Uncharacterized protein</fullName>
    </submittedName>
</protein>
<evidence type="ECO:0000256" key="1">
    <source>
        <dbReference type="SAM" id="MobiDB-lite"/>
    </source>
</evidence>
<evidence type="ECO:0000313" key="3">
    <source>
        <dbReference type="EMBL" id="MBB2157868.1"/>
    </source>
</evidence>
<name>A0A7W4I7T4_GLUDI</name>
<accession>A0A7W4I7T4</accession>
<dbReference type="RefSeq" id="WP_183116417.1">
    <property type="nucleotide sequence ID" value="NZ_JABEQG010000045.1"/>
</dbReference>
<evidence type="ECO:0000256" key="2">
    <source>
        <dbReference type="SAM" id="Phobius"/>
    </source>
</evidence>
<keyword evidence="2" id="KW-0472">Membrane</keyword>